<dbReference type="Proteomes" id="UP000315389">
    <property type="component" value="Unassembled WGS sequence"/>
</dbReference>
<dbReference type="AlphaFoldDB" id="A0A542ZE88"/>
<dbReference type="EMBL" id="VFOS01000003">
    <property type="protein sequence ID" value="TQL58652.1"/>
    <property type="molecule type" value="Genomic_DNA"/>
</dbReference>
<evidence type="ECO:0008006" key="3">
    <source>
        <dbReference type="Google" id="ProtNLM"/>
    </source>
</evidence>
<evidence type="ECO:0000313" key="2">
    <source>
        <dbReference type="Proteomes" id="UP000315389"/>
    </source>
</evidence>
<protein>
    <recommendedName>
        <fullName evidence="3">Sensory transduction regulator</fullName>
    </recommendedName>
</protein>
<keyword evidence="2" id="KW-1185">Reference proteome</keyword>
<comment type="caution">
    <text evidence="1">The sequence shown here is derived from an EMBL/GenBank/DDBJ whole genome shotgun (WGS) entry which is preliminary data.</text>
</comment>
<dbReference type="OrthoDB" id="9840838at2"/>
<reference evidence="1 2" key="1">
    <citation type="submission" date="2019-06" db="EMBL/GenBank/DDBJ databases">
        <title>Sequencing the genomes of 1000 actinobacteria strains.</title>
        <authorList>
            <person name="Klenk H.-P."/>
        </authorList>
    </citation>
    <scope>NUCLEOTIDE SEQUENCE [LARGE SCALE GENOMIC DNA]</scope>
    <source>
        <strain evidence="1 2">DSM 4813</strain>
    </source>
</reference>
<gene>
    <name evidence="1" type="ORF">FB461_2070</name>
</gene>
<organism evidence="1 2">
    <name type="scientific">Rarobacter faecitabidus</name>
    <dbReference type="NCBI Taxonomy" id="13243"/>
    <lineage>
        <taxon>Bacteria</taxon>
        <taxon>Bacillati</taxon>
        <taxon>Actinomycetota</taxon>
        <taxon>Actinomycetes</taxon>
        <taxon>Micrococcales</taxon>
        <taxon>Rarobacteraceae</taxon>
        <taxon>Rarobacter</taxon>
    </lineage>
</organism>
<proteinExistence type="predicted"/>
<accession>A0A542ZE88</accession>
<name>A0A542ZE88_RARFA</name>
<dbReference type="RefSeq" id="WP_142121733.1">
    <property type="nucleotide sequence ID" value="NZ_BAAASV010000002.1"/>
</dbReference>
<evidence type="ECO:0000313" key="1">
    <source>
        <dbReference type="EMBL" id="TQL58652.1"/>
    </source>
</evidence>
<sequence length="172" mass="18351">MTPDDVDLALRDIASAPSVLLGRVVTAFEAVGLTPTEIDWEQETFDAPELPGVTGPISGIVMQRSRAVVFHRVHDVFLSPEQVERLEPVVIAANSELDISAVEVTPQIGALSLRAAVEVGDLELGRVLLGEMMTVAIRRVAADWEVVSPALIAAADGEISAGEAKSRLRPHL</sequence>